<dbReference type="AlphaFoldDB" id="A0A1C7LMY7"/>
<comment type="catalytic activity">
    <reaction evidence="6 7">
        <text>L-threonylcarbamoyladenylate + adenosine(37) in tRNA = N(6)-L-threonylcarbamoyladenosine(37) in tRNA + AMP + H(+)</text>
        <dbReference type="Rhea" id="RHEA:37059"/>
        <dbReference type="Rhea" id="RHEA-COMP:10162"/>
        <dbReference type="Rhea" id="RHEA-COMP:10163"/>
        <dbReference type="ChEBI" id="CHEBI:15378"/>
        <dbReference type="ChEBI" id="CHEBI:73682"/>
        <dbReference type="ChEBI" id="CHEBI:74411"/>
        <dbReference type="ChEBI" id="CHEBI:74418"/>
        <dbReference type="ChEBI" id="CHEBI:456215"/>
        <dbReference type="EC" id="2.3.1.234"/>
    </reaction>
</comment>
<keyword evidence="10" id="KW-1185">Reference proteome</keyword>
<evidence type="ECO:0000256" key="1">
    <source>
        <dbReference type="ARBA" id="ARBA00012156"/>
    </source>
</evidence>
<dbReference type="GO" id="GO:0061711">
    <property type="term" value="F:tRNA N(6)-L-threonylcarbamoyladenine synthase activity"/>
    <property type="evidence" value="ECO:0007669"/>
    <property type="project" value="UniProtKB-EC"/>
</dbReference>
<dbReference type="PRINTS" id="PR00789">
    <property type="entry name" value="OSIALOPTASE"/>
</dbReference>
<comment type="caution">
    <text evidence="9">The sequence shown here is derived from an EMBL/GenBank/DDBJ whole genome shotgun (WGS) entry which is preliminary data.</text>
</comment>
<dbReference type="SUPFAM" id="SSF53067">
    <property type="entry name" value="Actin-like ATPase domain"/>
    <property type="match status" value="2"/>
</dbReference>
<evidence type="ECO:0000256" key="5">
    <source>
        <dbReference type="ARBA" id="ARBA00023315"/>
    </source>
</evidence>
<proteinExistence type="inferred from homology"/>
<organism evidence="9 10">
    <name type="scientific">Grifola frondosa</name>
    <name type="common">Maitake</name>
    <name type="synonym">Polyporus frondosus</name>
    <dbReference type="NCBI Taxonomy" id="5627"/>
    <lineage>
        <taxon>Eukaryota</taxon>
        <taxon>Fungi</taxon>
        <taxon>Dikarya</taxon>
        <taxon>Basidiomycota</taxon>
        <taxon>Agaricomycotina</taxon>
        <taxon>Agaricomycetes</taxon>
        <taxon>Polyporales</taxon>
        <taxon>Grifolaceae</taxon>
        <taxon>Grifola</taxon>
    </lineage>
</organism>
<dbReference type="InterPro" id="IPR043129">
    <property type="entry name" value="ATPase_NBD"/>
</dbReference>
<dbReference type="PANTHER" id="PTHR11735">
    <property type="entry name" value="TRNA N6-ADENOSINE THREONYLCARBAMOYLTRANSFERASE"/>
    <property type="match status" value="1"/>
</dbReference>
<evidence type="ECO:0000259" key="8">
    <source>
        <dbReference type="Pfam" id="PF00814"/>
    </source>
</evidence>
<keyword evidence="4 7" id="KW-0479">Metal-binding</keyword>
<protein>
    <recommendedName>
        <fullName evidence="1">N(6)-L-threonylcarbamoyladenine synthase</fullName>
        <ecNumber evidence="1">2.3.1.234</ecNumber>
    </recommendedName>
</protein>
<dbReference type="HAMAP" id="MF_01445">
    <property type="entry name" value="TsaD"/>
    <property type="match status" value="1"/>
</dbReference>
<dbReference type="Proteomes" id="UP000092993">
    <property type="component" value="Unassembled WGS sequence"/>
</dbReference>
<keyword evidence="2 7" id="KW-0808">Transferase</keyword>
<dbReference type="STRING" id="5627.A0A1C7LMY7"/>
<sequence length="412" mass="45008">MQHALSVRHTLASPRHLSLLALNYRRTSHACHRKFTVLALESSADDTCAAVVTSDRKILSNVVIKQNSYHESYGGIQPYVAMSAHQQNMPGAVRKALTEANMDVTNVDGIAFTRGPGMPGCLGVCSNAAKTLASALGKPIVGVHHMHAHALTPLLTTPLDALPVFPFLTLLISGGHTLLLLANSPTSFHTLATSLDESIGRAFDKMSRTLDLPWSALGPGAALEQFCLPSEDGVREEDVRDATATFIAQIPRPVPGRLTFSYTGLRSNVTRLLQEQESPTPSTRRALARAFQTAAVRQLEDKLMMALRQCEARDIAIRHVVVSGGVASNMFLRSRLRLCLDAASPETRIALVFPPPALCTDNAVMIAWASMDRFLSDNTDDYTIDIRHKWDIEDLTKEADPYKCNYTAHLCT</sequence>
<evidence type="ECO:0000313" key="9">
    <source>
        <dbReference type="EMBL" id="OBZ66113.1"/>
    </source>
</evidence>
<feature type="domain" description="Gcp-like" evidence="8">
    <location>
        <begin position="57"/>
        <end position="368"/>
    </location>
</feature>
<keyword evidence="3 7" id="KW-0819">tRNA processing</keyword>
<comment type="subcellular location">
    <subcellularLocation>
        <location evidence="7">Mitochondrion</location>
    </subcellularLocation>
</comment>
<dbReference type="PANTHER" id="PTHR11735:SF6">
    <property type="entry name" value="TRNA N6-ADENOSINE THREONYLCARBAMOYLTRANSFERASE, MITOCHONDRIAL"/>
    <property type="match status" value="1"/>
</dbReference>
<dbReference type="InterPro" id="IPR017860">
    <property type="entry name" value="Peptidase_M22_CS"/>
</dbReference>
<name>A0A1C7LMY7_GRIFR</name>
<comment type="cofactor">
    <cofactor evidence="7">
        <name>a divalent metal cation</name>
        <dbReference type="ChEBI" id="CHEBI:60240"/>
    </cofactor>
    <text evidence="7">Binds 1 divalent metal cation per subunit.</text>
</comment>
<dbReference type="GO" id="GO:0072670">
    <property type="term" value="P:mitochondrial tRNA threonylcarbamoyladenosine modification"/>
    <property type="evidence" value="ECO:0007669"/>
    <property type="project" value="TreeGrafter"/>
</dbReference>
<dbReference type="PROSITE" id="PS01016">
    <property type="entry name" value="GLYCOPROTEASE"/>
    <property type="match status" value="1"/>
</dbReference>
<gene>
    <name evidence="9" type="primary">tsaD_0</name>
    <name evidence="9" type="ORF">A0H81_13985</name>
</gene>
<dbReference type="OrthoDB" id="10259622at2759"/>
<dbReference type="NCBIfam" id="TIGR00329">
    <property type="entry name" value="gcp_kae1"/>
    <property type="match status" value="1"/>
</dbReference>
<evidence type="ECO:0000256" key="2">
    <source>
        <dbReference type="ARBA" id="ARBA00022679"/>
    </source>
</evidence>
<dbReference type="InterPro" id="IPR022450">
    <property type="entry name" value="TsaD"/>
</dbReference>
<dbReference type="EMBL" id="LUGG01000033">
    <property type="protein sequence ID" value="OBZ66113.1"/>
    <property type="molecule type" value="Genomic_DNA"/>
</dbReference>
<dbReference type="EC" id="2.3.1.234" evidence="1"/>
<evidence type="ECO:0000256" key="4">
    <source>
        <dbReference type="ARBA" id="ARBA00022723"/>
    </source>
</evidence>
<dbReference type="Pfam" id="PF00814">
    <property type="entry name" value="TsaD"/>
    <property type="match status" value="1"/>
</dbReference>
<evidence type="ECO:0000256" key="3">
    <source>
        <dbReference type="ARBA" id="ARBA00022694"/>
    </source>
</evidence>
<keyword evidence="5 7" id="KW-0012">Acyltransferase</keyword>
<comment type="subunit">
    <text evidence="7">Homodimer.</text>
</comment>
<evidence type="ECO:0000256" key="6">
    <source>
        <dbReference type="ARBA" id="ARBA00048117"/>
    </source>
</evidence>
<dbReference type="InterPro" id="IPR000905">
    <property type="entry name" value="Gcp-like_dom"/>
</dbReference>
<reference evidence="9 10" key="1">
    <citation type="submission" date="2016-03" db="EMBL/GenBank/DDBJ databases">
        <title>Whole genome sequencing of Grifola frondosa 9006-11.</title>
        <authorList>
            <person name="Min B."/>
            <person name="Park H."/>
            <person name="Kim J.-G."/>
            <person name="Cho H."/>
            <person name="Oh Y.-L."/>
            <person name="Kong W.-S."/>
            <person name="Choi I.-G."/>
        </authorList>
    </citation>
    <scope>NUCLEOTIDE SEQUENCE [LARGE SCALE GENOMIC DNA]</scope>
    <source>
        <strain evidence="9 10">9006-11</strain>
    </source>
</reference>
<dbReference type="Gene3D" id="3.30.420.40">
    <property type="match status" value="2"/>
</dbReference>
<evidence type="ECO:0000256" key="7">
    <source>
        <dbReference type="HAMAP-Rule" id="MF_03179"/>
    </source>
</evidence>
<comment type="similarity">
    <text evidence="7">Belongs to the KAE1 / TsaD family.</text>
</comment>
<comment type="function">
    <text evidence="7">Required for the formation of a threonylcarbamoyl group on adenosine at position 37 (t(6)A37) in mitochondrial tRNAs that read codons beginning with adenine. Probably involved in the transfer of the threonylcarbamoyl moiety of threonylcarbamoyl-AMP (TC-AMP) to the N6 group of A37. Involved in mitochondrial genome maintenance.</text>
</comment>
<keyword evidence="7" id="KW-0496">Mitochondrion</keyword>
<dbReference type="CDD" id="cd24134">
    <property type="entry name" value="ASKHA_NBD_OSGEPL1_QRI7_euk"/>
    <property type="match status" value="1"/>
</dbReference>
<dbReference type="GO" id="GO:0005739">
    <property type="term" value="C:mitochondrion"/>
    <property type="evidence" value="ECO:0007669"/>
    <property type="project" value="UniProtKB-SubCell"/>
</dbReference>
<dbReference type="InterPro" id="IPR017861">
    <property type="entry name" value="KAE1/TsaD"/>
</dbReference>
<dbReference type="GO" id="GO:0046872">
    <property type="term" value="F:metal ion binding"/>
    <property type="evidence" value="ECO:0007669"/>
    <property type="project" value="UniProtKB-KW"/>
</dbReference>
<evidence type="ECO:0000313" key="10">
    <source>
        <dbReference type="Proteomes" id="UP000092993"/>
    </source>
</evidence>
<accession>A0A1C7LMY7</accession>
<dbReference type="OMA" id="NAAMIGC"/>